<keyword evidence="3" id="KW-1185">Reference proteome</keyword>
<accession>A0ABQ5CAT5</accession>
<comment type="caution">
    <text evidence="2">The sequence shown here is derived from an EMBL/GenBank/DDBJ whole genome shotgun (WGS) entry which is preliminary data.</text>
</comment>
<reference evidence="2" key="1">
    <citation type="journal article" date="2022" name="Int. J. Mol. Sci.">
        <title>Draft Genome of Tanacetum Coccineum: Genomic Comparison of Closely Related Tanacetum-Family Plants.</title>
        <authorList>
            <person name="Yamashiro T."/>
            <person name="Shiraishi A."/>
            <person name="Nakayama K."/>
            <person name="Satake H."/>
        </authorList>
    </citation>
    <scope>NUCLEOTIDE SEQUENCE</scope>
</reference>
<dbReference type="EMBL" id="BQNB010014034">
    <property type="protein sequence ID" value="GJT23178.1"/>
    <property type="molecule type" value="Genomic_DNA"/>
</dbReference>
<feature type="compositionally biased region" description="Acidic residues" evidence="1">
    <location>
        <begin position="333"/>
        <end position="364"/>
    </location>
</feature>
<reference evidence="2" key="2">
    <citation type="submission" date="2022-01" db="EMBL/GenBank/DDBJ databases">
        <authorList>
            <person name="Yamashiro T."/>
            <person name="Shiraishi A."/>
            <person name="Satake H."/>
            <person name="Nakayama K."/>
        </authorList>
    </citation>
    <scope>NUCLEOTIDE SEQUENCE</scope>
</reference>
<evidence type="ECO:0000313" key="3">
    <source>
        <dbReference type="Proteomes" id="UP001151760"/>
    </source>
</evidence>
<dbReference type="PANTHER" id="PTHR11439">
    <property type="entry name" value="GAG-POL-RELATED RETROTRANSPOSON"/>
    <property type="match status" value="1"/>
</dbReference>
<feature type="region of interest" description="Disordered" evidence="1">
    <location>
        <begin position="306"/>
        <end position="396"/>
    </location>
</feature>
<sequence>MLGFALEARPTKKHLNAVKRIFRYLKGTVHRGLWYPKDSSIALTAFADADHAGCQDTRRSTSGSIQLLGDRLVSWSSKRQKSAAISSTEAEYIALSGCCAQVLWMRSQLLTDLLGFYIFNEHVENGVIELYFVNTEYQLADIFTKALGRERIEFLINKLGLGDVPEIYMQEFWASDYIHNRPFEEPPLEEEILAFSAVWSLWRNRKDHDVNVRVSLHLPLELICCLSSLCFSVVKTSHGSSSSFGENKNTKRQCDVLSSFYQANLSTFSWLKTPLIPSKETRRTKELETISEAILTEAEQLKIITKRSRKETHSSSYASGGGTGVSPGVPDTPDYDSDEKSSEDDQDENDKNEDDENVQDDDDDAKSGDDELKSQDDQDDDDEAHIEFEDDGDDFIHPIDHNHRMMKQHMQRKVMKMTTSIL</sequence>
<name>A0ABQ5CAT5_9ASTR</name>
<organism evidence="2 3">
    <name type="scientific">Tanacetum coccineum</name>
    <dbReference type="NCBI Taxonomy" id="301880"/>
    <lineage>
        <taxon>Eukaryota</taxon>
        <taxon>Viridiplantae</taxon>
        <taxon>Streptophyta</taxon>
        <taxon>Embryophyta</taxon>
        <taxon>Tracheophyta</taxon>
        <taxon>Spermatophyta</taxon>
        <taxon>Magnoliopsida</taxon>
        <taxon>eudicotyledons</taxon>
        <taxon>Gunneridae</taxon>
        <taxon>Pentapetalae</taxon>
        <taxon>asterids</taxon>
        <taxon>campanulids</taxon>
        <taxon>Asterales</taxon>
        <taxon>Asteraceae</taxon>
        <taxon>Asteroideae</taxon>
        <taxon>Anthemideae</taxon>
        <taxon>Anthemidinae</taxon>
        <taxon>Tanacetum</taxon>
    </lineage>
</organism>
<protein>
    <recommendedName>
        <fullName evidence="4">Copia protein</fullName>
    </recommendedName>
</protein>
<feature type="compositionally biased region" description="Acidic residues" evidence="1">
    <location>
        <begin position="377"/>
        <end position="393"/>
    </location>
</feature>
<gene>
    <name evidence="2" type="ORF">Tco_0893115</name>
</gene>
<evidence type="ECO:0000313" key="2">
    <source>
        <dbReference type="EMBL" id="GJT23178.1"/>
    </source>
</evidence>
<proteinExistence type="predicted"/>
<feature type="compositionally biased region" description="Basic and acidic residues" evidence="1">
    <location>
        <begin position="365"/>
        <end position="376"/>
    </location>
</feature>
<evidence type="ECO:0008006" key="4">
    <source>
        <dbReference type="Google" id="ProtNLM"/>
    </source>
</evidence>
<dbReference type="CDD" id="cd09272">
    <property type="entry name" value="RNase_HI_RT_Ty1"/>
    <property type="match status" value="1"/>
</dbReference>
<dbReference type="Proteomes" id="UP001151760">
    <property type="component" value="Unassembled WGS sequence"/>
</dbReference>
<dbReference type="PANTHER" id="PTHR11439:SF509">
    <property type="entry name" value="RNA-DIRECTED DNA POLYMERASE"/>
    <property type="match status" value="1"/>
</dbReference>
<evidence type="ECO:0000256" key="1">
    <source>
        <dbReference type="SAM" id="MobiDB-lite"/>
    </source>
</evidence>